<dbReference type="GO" id="GO:0016990">
    <property type="term" value="F:arginine deiminase activity"/>
    <property type="evidence" value="ECO:0007669"/>
    <property type="project" value="UniProtKB-UniRule"/>
</dbReference>
<accession>A0A1I3H0Y6</accession>
<feature type="active site" description="Amidino-cysteine intermediate" evidence="5 6">
    <location>
        <position position="391"/>
    </location>
</feature>
<keyword evidence="8" id="KW-1185">Reference proteome</keyword>
<evidence type="ECO:0000313" key="7">
    <source>
        <dbReference type="EMBL" id="SFI29180.1"/>
    </source>
</evidence>
<comment type="pathway">
    <text evidence="1 5">Amino-acid degradation; L-arginine degradation via ADI pathway; carbamoyl phosphate from L-arginine: step 1/2.</text>
</comment>
<evidence type="ECO:0000256" key="1">
    <source>
        <dbReference type="ARBA" id="ARBA00005213"/>
    </source>
</evidence>
<sequence>MTAFPAVQSETGHLRSVIVCAPGPAQARLTPSTCDAMLFDDVMWLEQAQTDHRRFTTLLEAEGIEVIDLRDLLIDVLAIAPARKALVAARVTADTVGIGLCDDLRAWCDDLGPARLADLLMGGLTVDEAPDVSGLTAQVLGPEGLLVAPLPNLMFPRDSSLCVNGGVIRGTMRYAARGGETAILKAIHDHHPRFREAAHPWPVPGLAPLEGGDVMVLSRSTLLIGMGERTAPQAVGQMARALFDAGQVQRVIACTMPKGRASMHLDTVFTLCDRDRATAYPEVAEAITCHSIRPASAPGAIDVTAETTPFLNVVAEALGQPGLRVIATGGDRYLRAREQWDDGNNVLAIGPGKVLAYDRNTRTNTLLRKAGIEVITFPGGELGRGRGGPRCLSCPLVRDAAGD</sequence>
<dbReference type="RefSeq" id="WP_245749090.1">
    <property type="nucleotide sequence ID" value="NZ_FORA01000001.1"/>
</dbReference>
<dbReference type="HAMAP" id="MF_00242">
    <property type="entry name" value="Arg_deiminase"/>
    <property type="match status" value="1"/>
</dbReference>
<dbReference type="Pfam" id="PF02274">
    <property type="entry name" value="ADI"/>
    <property type="match status" value="1"/>
</dbReference>
<comment type="subcellular location">
    <subcellularLocation>
        <location evidence="5">Cytoplasm</location>
    </subcellularLocation>
</comment>
<dbReference type="EC" id="3.5.3.6" evidence="5"/>
<evidence type="ECO:0000256" key="6">
    <source>
        <dbReference type="PIRSR" id="PIRSR006356-1"/>
    </source>
</evidence>
<dbReference type="STRING" id="390807.SAMN04488095_0407"/>
<dbReference type="Gene3D" id="3.75.10.10">
    <property type="entry name" value="L-arginine/glycine Amidinotransferase, Chain A"/>
    <property type="match status" value="1"/>
</dbReference>
<dbReference type="PANTHER" id="PTHR47271:SF2">
    <property type="entry name" value="ARGININE DEIMINASE"/>
    <property type="match status" value="1"/>
</dbReference>
<evidence type="ECO:0000256" key="5">
    <source>
        <dbReference type="HAMAP-Rule" id="MF_00242"/>
    </source>
</evidence>
<gene>
    <name evidence="5" type="primary">arcA</name>
    <name evidence="7" type="ORF">SAMN04488095_0407</name>
</gene>
<evidence type="ECO:0000313" key="8">
    <source>
        <dbReference type="Proteomes" id="UP000199110"/>
    </source>
</evidence>
<dbReference type="NCBIfam" id="NF002381">
    <property type="entry name" value="PRK01388.1"/>
    <property type="match status" value="1"/>
</dbReference>
<dbReference type="PIRSF" id="PIRSF006356">
    <property type="entry name" value="Arg_deiminase"/>
    <property type="match status" value="1"/>
</dbReference>
<dbReference type="UniPathway" id="UPA00254">
    <property type="reaction ID" value="UER00364"/>
</dbReference>
<organism evidence="7 8">
    <name type="scientific">Jannaschia pohangensis</name>
    <dbReference type="NCBI Taxonomy" id="390807"/>
    <lineage>
        <taxon>Bacteria</taxon>
        <taxon>Pseudomonadati</taxon>
        <taxon>Pseudomonadota</taxon>
        <taxon>Alphaproteobacteria</taxon>
        <taxon>Rhodobacterales</taxon>
        <taxon>Roseobacteraceae</taxon>
        <taxon>Jannaschia</taxon>
    </lineage>
</organism>
<dbReference type="InterPro" id="IPR003876">
    <property type="entry name" value="Arg_deiminase"/>
</dbReference>
<dbReference type="PRINTS" id="PR01466">
    <property type="entry name" value="ARGDEIMINASE"/>
</dbReference>
<keyword evidence="5" id="KW-0056">Arginine metabolism</keyword>
<dbReference type="GO" id="GO:0005737">
    <property type="term" value="C:cytoplasm"/>
    <property type="evidence" value="ECO:0007669"/>
    <property type="project" value="UniProtKB-SubCell"/>
</dbReference>
<dbReference type="AlphaFoldDB" id="A0A1I3H0Y6"/>
<dbReference type="EMBL" id="FORA01000001">
    <property type="protein sequence ID" value="SFI29180.1"/>
    <property type="molecule type" value="Genomic_DNA"/>
</dbReference>
<evidence type="ECO:0000256" key="3">
    <source>
        <dbReference type="ARBA" id="ARBA00022801"/>
    </source>
</evidence>
<evidence type="ECO:0000256" key="4">
    <source>
        <dbReference type="ARBA" id="ARBA00049429"/>
    </source>
</evidence>
<dbReference type="GO" id="GO:0019546">
    <property type="term" value="P:L-arginine deiminase pathway"/>
    <property type="evidence" value="ECO:0007669"/>
    <property type="project" value="TreeGrafter"/>
</dbReference>
<reference evidence="7 8" key="1">
    <citation type="submission" date="2016-10" db="EMBL/GenBank/DDBJ databases">
        <authorList>
            <person name="de Groot N.N."/>
        </authorList>
    </citation>
    <scope>NUCLEOTIDE SEQUENCE [LARGE SCALE GENOMIC DNA]</scope>
    <source>
        <strain evidence="7 8">DSM 19073</strain>
    </source>
</reference>
<dbReference type="PANTHER" id="PTHR47271">
    <property type="entry name" value="ARGININE DEIMINASE"/>
    <property type="match status" value="1"/>
</dbReference>
<proteinExistence type="inferred from homology"/>
<dbReference type="Proteomes" id="UP000199110">
    <property type="component" value="Unassembled WGS sequence"/>
</dbReference>
<protein>
    <recommendedName>
        <fullName evidence="5">Arginine deiminase</fullName>
        <shortName evidence="5">ADI</shortName>
        <ecNumber evidence="5">3.5.3.6</ecNumber>
    </recommendedName>
    <alternativeName>
        <fullName evidence="5">Arginine dihydrolase</fullName>
        <shortName evidence="5">AD</shortName>
    </alternativeName>
</protein>
<keyword evidence="3 5" id="KW-0378">Hydrolase</keyword>
<dbReference type="Gene3D" id="1.10.3930.10">
    <property type="entry name" value="Arginine deiminase"/>
    <property type="match status" value="1"/>
</dbReference>
<comment type="similarity">
    <text evidence="2 5">Belongs to the arginine deiminase family.</text>
</comment>
<evidence type="ECO:0000256" key="2">
    <source>
        <dbReference type="ARBA" id="ARBA00010206"/>
    </source>
</evidence>
<keyword evidence="5" id="KW-0963">Cytoplasm</keyword>
<dbReference type="SUPFAM" id="SSF55909">
    <property type="entry name" value="Pentein"/>
    <property type="match status" value="1"/>
</dbReference>
<name>A0A1I3H0Y6_9RHOB</name>
<comment type="catalytic activity">
    <reaction evidence="4 5">
        <text>L-arginine + H2O = L-citrulline + NH4(+)</text>
        <dbReference type="Rhea" id="RHEA:19597"/>
        <dbReference type="ChEBI" id="CHEBI:15377"/>
        <dbReference type="ChEBI" id="CHEBI:28938"/>
        <dbReference type="ChEBI" id="CHEBI:32682"/>
        <dbReference type="ChEBI" id="CHEBI:57743"/>
        <dbReference type="EC" id="3.5.3.6"/>
    </reaction>
</comment>